<protein>
    <submittedName>
        <fullName evidence="1">Conjugal transfer protein TraI</fullName>
    </submittedName>
</protein>
<evidence type="ECO:0000313" key="2">
    <source>
        <dbReference type="Proteomes" id="UP000570474"/>
    </source>
</evidence>
<sequence length="223" mass="25995">MNKFFVGLGLCICLVLAPTKKSHAIIWEVARQALIAAIKAADLAVQRLQNKTIWLQNAQKEVENILTKLKLDEISDWTKKHKEQYQQYFDELNKVKQAISGYKRVKEIINKQIAIVDEYNKAFQLFRRDKHFTPQEIDYMTKVYTGIIDESVKNIDNLFLVINSFTTKMTDGKRIEILNSVAESIDVNLNDLRSFNNENKKLVLQRARDQKDVEQIKLMYGIK</sequence>
<gene>
    <name evidence="1" type="ORF">HGH92_23645</name>
</gene>
<evidence type="ECO:0000313" key="1">
    <source>
        <dbReference type="EMBL" id="NLR67319.1"/>
    </source>
</evidence>
<keyword evidence="2" id="KW-1185">Reference proteome</keyword>
<dbReference type="Proteomes" id="UP000570474">
    <property type="component" value="Unassembled WGS sequence"/>
</dbReference>
<dbReference type="RefSeq" id="WP_168873196.1">
    <property type="nucleotide sequence ID" value="NZ_JABAIA010000002.1"/>
</dbReference>
<dbReference type="EMBL" id="JABAIA010000002">
    <property type="protein sequence ID" value="NLR67319.1"/>
    <property type="molecule type" value="Genomic_DNA"/>
</dbReference>
<organism evidence="1 2">
    <name type="scientific">Chitinophaga varians</name>
    <dbReference type="NCBI Taxonomy" id="2202339"/>
    <lineage>
        <taxon>Bacteria</taxon>
        <taxon>Pseudomonadati</taxon>
        <taxon>Bacteroidota</taxon>
        <taxon>Chitinophagia</taxon>
        <taxon>Chitinophagales</taxon>
        <taxon>Chitinophagaceae</taxon>
        <taxon>Chitinophaga</taxon>
    </lineage>
</organism>
<name>A0A847RJX6_9BACT</name>
<proteinExistence type="predicted"/>
<comment type="caution">
    <text evidence="1">The sequence shown here is derived from an EMBL/GenBank/DDBJ whole genome shotgun (WGS) entry which is preliminary data.</text>
</comment>
<accession>A0A847RJX6</accession>
<reference evidence="1 2" key="1">
    <citation type="submission" date="2020-04" db="EMBL/GenBank/DDBJ databases">
        <authorList>
            <person name="Yin C."/>
        </authorList>
    </citation>
    <scope>NUCLEOTIDE SEQUENCE [LARGE SCALE GENOMIC DNA]</scope>
    <source>
        <strain evidence="1 2">Ae27</strain>
    </source>
</reference>
<dbReference type="AlphaFoldDB" id="A0A847RJX6"/>